<proteinExistence type="predicted"/>
<evidence type="ECO:0000313" key="1">
    <source>
        <dbReference type="EMBL" id="CAG6665413.1"/>
    </source>
</evidence>
<dbReference type="EMBL" id="HBUF01210535">
    <property type="protein sequence ID" value="CAG6665412.1"/>
    <property type="molecule type" value="Transcribed_RNA"/>
</dbReference>
<organism evidence="1">
    <name type="scientific">Cacopsylla melanoneura</name>
    <dbReference type="NCBI Taxonomy" id="428564"/>
    <lineage>
        <taxon>Eukaryota</taxon>
        <taxon>Metazoa</taxon>
        <taxon>Ecdysozoa</taxon>
        <taxon>Arthropoda</taxon>
        <taxon>Hexapoda</taxon>
        <taxon>Insecta</taxon>
        <taxon>Pterygota</taxon>
        <taxon>Neoptera</taxon>
        <taxon>Paraneoptera</taxon>
        <taxon>Hemiptera</taxon>
        <taxon>Sternorrhyncha</taxon>
        <taxon>Psylloidea</taxon>
        <taxon>Psyllidae</taxon>
        <taxon>Psyllinae</taxon>
        <taxon>Cacopsylla</taxon>
    </lineage>
</organism>
<dbReference type="EMBL" id="HBUF01210534">
    <property type="protein sequence ID" value="CAG6665411.1"/>
    <property type="molecule type" value="Transcribed_RNA"/>
</dbReference>
<name>A0A8D8WM92_9HEMI</name>
<dbReference type="AlphaFoldDB" id="A0A8D8WM92"/>
<accession>A0A8D8WM92</accession>
<dbReference type="EMBL" id="HBUF01210536">
    <property type="protein sequence ID" value="CAG6665413.1"/>
    <property type="molecule type" value="Transcribed_RNA"/>
</dbReference>
<reference evidence="1" key="1">
    <citation type="submission" date="2021-05" db="EMBL/GenBank/DDBJ databases">
        <authorList>
            <person name="Alioto T."/>
            <person name="Alioto T."/>
            <person name="Gomez Garrido J."/>
        </authorList>
    </citation>
    <scope>NUCLEOTIDE SEQUENCE</scope>
</reference>
<protein>
    <submittedName>
        <fullName evidence="1">Uncharacterized protein</fullName>
    </submittedName>
</protein>
<sequence length="99" mass="11238">MPNFSNMYTGEQPFRDDFSSVFLRKTQDADLSGPYVFFGPSALKKLLTLGTGFTREGYSRSLEQSDKLVSQYLHVFSCVVFKNRCHCSIVEFSSKSKSN</sequence>